<sequence length="97" mass="10906">MWILFRAPAPTNDGQTAQSMYEKRLTWITEEMQHSAAGHGCRFHRAWYAEDGSAFYALACWGSREGARAFFREWEIEAEPGETATVLVGDVGLVPLP</sequence>
<proteinExistence type="predicted"/>
<name>A0ABW1SVN7_9ACTN</name>
<dbReference type="RefSeq" id="WP_386763507.1">
    <property type="nucleotide sequence ID" value="NZ_JBHSTI010000002.1"/>
</dbReference>
<accession>A0ABW1SVN7</accession>
<organism evidence="1 2">
    <name type="scientific">Longivirga aurantiaca</name>
    <dbReference type="NCBI Taxonomy" id="1837743"/>
    <lineage>
        <taxon>Bacteria</taxon>
        <taxon>Bacillati</taxon>
        <taxon>Actinomycetota</taxon>
        <taxon>Actinomycetes</taxon>
        <taxon>Sporichthyales</taxon>
        <taxon>Sporichthyaceae</taxon>
        <taxon>Longivirga</taxon>
    </lineage>
</organism>
<reference evidence="2" key="1">
    <citation type="journal article" date="2019" name="Int. J. Syst. Evol. Microbiol.">
        <title>The Global Catalogue of Microorganisms (GCM) 10K type strain sequencing project: providing services to taxonomists for standard genome sequencing and annotation.</title>
        <authorList>
            <consortium name="The Broad Institute Genomics Platform"/>
            <consortium name="The Broad Institute Genome Sequencing Center for Infectious Disease"/>
            <person name="Wu L."/>
            <person name="Ma J."/>
        </authorList>
    </citation>
    <scope>NUCLEOTIDE SEQUENCE [LARGE SCALE GENOMIC DNA]</scope>
    <source>
        <strain evidence="2">CGMCC 4.7317</strain>
    </source>
</reference>
<evidence type="ECO:0008006" key="3">
    <source>
        <dbReference type="Google" id="ProtNLM"/>
    </source>
</evidence>
<comment type="caution">
    <text evidence="1">The sequence shown here is derived from an EMBL/GenBank/DDBJ whole genome shotgun (WGS) entry which is preliminary data.</text>
</comment>
<protein>
    <recommendedName>
        <fullName evidence="3">ABM domain-containing protein</fullName>
    </recommendedName>
</protein>
<keyword evidence="2" id="KW-1185">Reference proteome</keyword>
<evidence type="ECO:0000313" key="1">
    <source>
        <dbReference type="EMBL" id="MFC6236462.1"/>
    </source>
</evidence>
<evidence type="ECO:0000313" key="2">
    <source>
        <dbReference type="Proteomes" id="UP001596138"/>
    </source>
</evidence>
<dbReference type="EMBL" id="JBHSTI010000002">
    <property type="protein sequence ID" value="MFC6236462.1"/>
    <property type="molecule type" value="Genomic_DNA"/>
</dbReference>
<dbReference type="Proteomes" id="UP001596138">
    <property type="component" value="Unassembled WGS sequence"/>
</dbReference>
<gene>
    <name evidence="1" type="ORF">ACFQGU_01125</name>
</gene>